<sequence>MSKDRISALFDSFQSLLMDQSRGEKQCTFAEMGGLRFLYPKVNNVYVVLLAKKHSNIMQDMDSLRIFSRGVFLPAPSGLEPASRSWDRISPTLGCGRPSRPSAAPTPTFLGQSRIVRPATDLSPVQPSGGSPAELSVSHYCCHQVQHFALDRIKK</sequence>
<comment type="caution">
    <text evidence="7">The sequence shown here is derived from an EMBL/GenBank/DDBJ whole genome shotgun (WGS) entry which is preliminary data.</text>
</comment>
<dbReference type="AlphaFoldDB" id="A0AAD4MU74"/>
<keyword evidence="8" id="KW-1185">Reference proteome</keyword>
<comment type="subcellular location">
    <subcellularLocation>
        <location evidence="5 6">Cytoplasm</location>
    </subcellularLocation>
    <subcellularLocation>
        <location evidence="5 6">Cytoplasmic vesicle</location>
        <location evidence="5 6">COPI-coated vesicle membrane</location>
        <topology evidence="5 6">Peripheral membrane protein</topology>
        <orientation evidence="5 6">Cytoplasmic side</orientation>
    </subcellularLocation>
    <subcellularLocation>
        <location evidence="5 6">Golgi apparatus membrane</location>
        <topology evidence="5 6">Peripheral membrane protein</topology>
        <orientation evidence="5 6">Cytoplasmic side</orientation>
    </subcellularLocation>
</comment>
<dbReference type="Proteomes" id="UP001201812">
    <property type="component" value="Unassembled WGS sequence"/>
</dbReference>
<dbReference type="EMBL" id="JAKKPZ010000051">
    <property type="protein sequence ID" value="KAI1706038.1"/>
    <property type="molecule type" value="Genomic_DNA"/>
</dbReference>
<dbReference type="SUPFAM" id="SSF64356">
    <property type="entry name" value="SNARE-like"/>
    <property type="match status" value="1"/>
</dbReference>
<evidence type="ECO:0000313" key="7">
    <source>
        <dbReference type="EMBL" id="KAI1706038.1"/>
    </source>
</evidence>
<evidence type="ECO:0000256" key="1">
    <source>
        <dbReference type="ARBA" id="ARBA00010516"/>
    </source>
</evidence>
<evidence type="ECO:0000256" key="5">
    <source>
        <dbReference type="RuleBase" id="RU364018"/>
    </source>
</evidence>
<keyword evidence="5" id="KW-0333">Golgi apparatus</keyword>
<dbReference type="GO" id="GO:0000139">
    <property type="term" value="C:Golgi membrane"/>
    <property type="evidence" value="ECO:0007669"/>
    <property type="project" value="UniProtKB-SubCell"/>
</dbReference>
<comment type="similarity">
    <text evidence="1 5">Belongs to the adaptor complexes medium subunit family. Delta-COP subfamily.</text>
</comment>
<dbReference type="GO" id="GO:0051645">
    <property type="term" value="P:Golgi localization"/>
    <property type="evidence" value="ECO:0007669"/>
    <property type="project" value="TreeGrafter"/>
</dbReference>
<keyword evidence="5" id="KW-0931">ER-Golgi transport</keyword>
<dbReference type="GO" id="GO:0015031">
    <property type="term" value="P:protein transport"/>
    <property type="evidence" value="ECO:0007669"/>
    <property type="project" value="UniProtKB-KW"/>
</dbReference>
<evidence type="ECO:0000256" key="2">
    <source>
        <dbReference type="ARBA" id="ARBA00022448"/>
    </source>
</evidence>
<evidence type="ECO:0000256" key="3">
    <source>
        <dbReference type="ARBA" id="ARBA00022490"/>
    </source>
</evidence>
<organism evidence="7 8">
    <name type="scientific">Ditylenchus destructor</name>
    <dbReference type="NCBI Taxonomy" id="166010"/>
    <lineage>
        <taxon>Eukaryota</taxon>
        <taxon>Metazoa</taxon>
        <taxon>Ecdysozoa</taxon>
        <taxon>Nematoda</taxon>
        <taxon>Chromadorea</taxon>
        <taxon>Rhabditida</taxon>
        <taxon>Tylenchina</taxon>
        <taxon>Tylenchomorpha</taxon>
        <taxon>Sphaerularioidea</taxon>
        <taxon>Anguinidae</taxon>
        <taxon>Anguininae</taxon>
        <taxon>Ditylenchus</taxon>
    </lineage>
</organism>
<evidence type="ECO:0000256" key="4">
    <source>
        <dbReference type="ARBA" id="ARBA00022927"/>
    </source>
</evidence>
<dbReference type="InterPro" id="IPR027059">
    <property type="entry name" value="Coatomer_dsu"/>
</dbReference>
<keyword evidence="3 5" id="KW-0963">Cytoplasm</keyword>
<protein>
    <recommendedName>
        <fullName evidence="5">Coatomer subunit delta</fullName>
    </recommendedName>
</protein>
<dbReference type="PANTHER" id="PTHR10121:SF0">
    <property type="entry name" value="COATOMER SUBUNIT DELTA"/>
    <property type="match status" value="1"/>
</dbReference>
<dbReference type="PANTHER" id="PTHR10121">
    <property type="entry name" value="COATOMER SUBUNIT DELTA"/>
    <property type="match status" value="1"/>
</dbReference>
<reference evidence="7" key="1">
    <citation type="submission" date="2022-01" db="EMBL/GenBank/DDBJ databases">
        <title>Genome Sequence Resource for Two Populations of Ditylenchus destructor, the Migratory Endoparasitic Phytonematode.</title>
        <authorList>
            <person name="Zhang H."/>
            <person name="Lin R."/>
            <person name="Xie B."/>
        </authorList>
    </citation>
    <scope>NUCLEOTIDE SEQUENCE</scope>
    <source>
        <strain evidence="7">BazhouSP</strain>
    </source>
</reference>
<accession>A0AAD4MU74</accession>
<dbReference type="InterPro" id="IPR011012">
    <property type="entry name" value="Longin-like_dom_sf"/>
</dbReference>
<dbReference type="GO" id="GO:0006888">
    <property type="term" value="P:endoplasmic reticulum to Golgi vesicle-mediated transport"/>
    <property type="evidence" value="ECO:0007669"/>
    <property type="project" value="TreeGrafter"/>
</dbReference>
<gene>
    <name evidence="7" type="ORF">DdX_13268</name>
</gene>
<comment type="function">
    <text evidence="5">The coatomer is a cytosolic protein complex that binds to dilysine motifs and reversibly associates with Golgi non-clathrin-coated vesicles, which further mediate biosynthetic protein transport from the ER, via the Golgi up to the trans Golgi network. Coatomer complex is required for budding from Golgi membranes, and is essential for the retrograde Golgi-to-ER transport of dilysine-tagged proteins.</text>
</comment>
<proteinExistence type="inferred from homology"/>
<evidence type="ECO:0000313" key="8">
    <source>
        <dbReference type="Proteomes" id="UP001201812"/>
    </source>
</evidence>
<name>A0AAD4MU74_9BILA</name>
<dbReference type="GO" id="GO:0006890">
    <property type="term" value="P:retrograde vesicle-mediated transport, Golgi to endoplasmic reticulum"/>
    <property type="evidence" value="ECO:0007669"/>
    <property type="project" value="UniProtKB-UniRule"/>
</dbReference>
<keyword evidence="5" id="KW-0472">Membrane</keyword>
<keyword evidence="5" id="KW-0968">Cytoplasmic vesicle</keyword>
<evidence type="ECO:0000256" key="6">
    <source>
        <dbReference type="RuleBase" id="RU366052"/>
    </source>
</evidence>
<dbReference type="GO" id="GO:0030126">
    <property type="term" value="C:COPI vesicle coat"/>
    <property type="evidence" value="ECO:0007669"/>
    <property type="project" value="UniProtKB-UniRule"/>
</dbReference>
<keyword evidence="2 5" id="KW-0813">Transport</keyword>
<comment type="subunit">
    <text evidence="5">Oligomeric complex that consists of at least the alpha, beta, beta', gamma, delta, epsilon and zeta subunits.</text>
</comment>
<keyword evidence="4 5" id="KW-0653">Protein transport</keyword>